<reference evidence="1 2" key="1">
    <citation type="submission" date="2016-10" db="EMBL/GenBank/DDBJ databases">
        <authorList>
            <person name="de Groot N.N."/>
        </authorList>
    </citation>
    <scope>NUCLEOTIDE SEQUENCE [LARGE SCALE GENOMIC DNA]</scope>
    <source>
        <strain evidence="1 2">CGMCC 4.6945</strain>
    </source>
</reference>
<keyword evidence="2" id="KW-1185">Reference proteome</keyword>
<proteinExistence type="predicted"/>
<accession>A0A1I1AG69</accession>
<name>A0A1I1AG69_9CELL</name>
<protein>
    <submittedName>
        <fullName evidence="1">Uncharacterized protein</fullName>
    </submittedName>
</protein>
<dbReference type="RefSeq" id="WP_090034473.1">
    <property type="nucleotide sequence ID" value="NZ_BONM01000028.1"/>
</dbReference>
<gene>
    <name evidence="1" type="ORF">SAMN05421867_11817</name>
</gene>
<dbReference type="AlphaFoldDB" id="A0A1I1AG69"/>
<dbReference type="Proteomes" id="UP000199012">
    <property type="component" value="Unassembled WGS sequence"/>
</dbReference>
<organism evidence="1 2">
    <name type="scientific">Cellulomonas marina</name>
    <dbReference type="NCBI Taxonomy" id="988821"/>
    <lineage>
        <taxon>Bacteria</taxon>
        <taxon>Bacillati</taxon>
        <taxon>Actinomycetota</taxon>
        <taxon>Actinomycetes</taxon>
        <taxon>Micrococcales</taxon>
        <taxon>Cellulomonadaceae</taxon>
        <taxon>Cellulomonas</taxon>
    </lineage>
</organism>
<sequence length="193" mass="21137">MTTAHDALHRVLDAFAYVTLAAGELSHEDRLADVLPALDLLDRTMRRVRTIVAMHPETRVGGPVQDTLFALEDLQDARHVEDTVAAVAALPSAPVRLTLRSDGLSGPVGAMLGSATDGQVLTAVPDGEGYLVDLAPLLQRVADGPLEEMYQDQDDYRHDCGRQHVDDDPEDWEPEVPDRVLAFRDALRSRRPA</sequence>
<evidence type="ECO:0000313" key="2">
    <source>
        <dbReference type="Proteomes" id="UP000199012"/>
    </source>
</evidence>
<dbReference type="EMBL" id="FOKA01000018">
    <property type="protein sequence ID" value="SFB36957.1"/>
    <property type="molecule type" value="Genomic_DNA"/>
</dbReference>
<evidence type="ECO:0000313" key="1">
    <source>
        <dbReference type="EMBL" id="SFB36957.1"/>
    </source>
</evidence>
<dbReference type="STRING" id="988821.SAMN05421867_11817"/>